<evidence type="ECO:0000256" key="1">
    <source>
        <dbReference type="SAM" id="MobiDB-lite"/>
    </source>
</evidence>
<dbReference type="OrthoDB" id="2377236at2759"/>
<sequence length="205" mass="23502">MLSDEVKTEIKNKGPSDPQSDPYIKLKEELSFFKINLPCEITPETSETVNLCLPSYGISYQNFFYDDPQFQETVDLVQEKIVRNPRDVIVLAGVSDGGKTTATFGIAVRRWSIYIDFTTSNGTYGKAFHILDMVILSRGILLLKMLIKKKVSTPKEWLFTLINKINDCLKINRLTLIFDEAQVLCRRDYGEYKGSTNSNKRWNLL</sequence>
<gene>
    <name evidence="2" type="ORF">C1645_822579</name>
</gene>
<accession>A0A397T3X9</accession>
<keyword evidence="3" id="KW-1185">Reference proteome</keyword>
<dbReference type="EMBL" id="QKYT01000164">
    <property type="protein sequence ID" value="RIA91005.1"/>
    <property type="molecule type" value="Genomic_DNA"/>
</dbReference>
<dbReference type="Proteomes" id="UP000265703">
    <property type="component" value="Unassembled WGS sequence"/>
</dbReference>
<organism evidence="2 3">
    <name type="scientific">Glomus cerebriforme</name>
    <dbReference type="NCBI Taxonomy" id="658196"/>
    <lineage>
        <taxon>Eukaryota</taxon>
        <taxon>Fungi</taxon>
        <taxon>Fungi incertae sedis</taxon>
        <taxon>Mucoromycota</taxon>
        <taxon>Glomeromycotina</taxon>
        <taxon>Glomeromycetes</taxon>
        <taxon>Glomerales</taxon>
        <taxon>Glomeraceae</taxon>
        <taxon>Glomus</taxon>
    </lineage>
</organism>
<dbReference type="AlphaFoldDB" id="A0A397T3X9"/>
<evidence type="ECO:0000313" key="3">
    <source>
        <dbReference type="Proteomes" id="UP000265703"/>
    </source>
</evidence>
<feature type="compositionally biased region" description="Basic and acidic residues" evidence="1">
    <location>
        <begin position="1"/>
        <end position="14"/>
    </location>
</feature>
<evidence type="ECO:0000313" key="2">
    <source>
        <dbReference type="EMBL" id="RIA91005.1"/>
    </source>
</evidence>
<protein>
    <recommendedName>
        <fullName evidence="4">P-loop containing nucleoside triphosphate hydrolase protein</fullName>
    </recommendedName>
</protein>
<comment type="caution">
    <text evidence="2">The sequence shown here is derived from an EMBL/GenBank/DDBJ whole genome shotgun (WGS) entry which is preliminary data.</text>
</comment>
<name>A0A397T3X9_9GLOM</name>
<reference evidence="2 3" key="1">
    <citation type="submission" date="2018-06" db="EMBL/GenBank/DDBJ databases">
        <title>Comparative genomics reveals the genomic features of Rhizophagus irregularis, R. cerebriforme, R. diaphanum and Gigaspora rosea, and their symbiotic lifestyle signature.</title>
        <authorList>
            <person name="Morin E."/>
            <person name="San Clemente H."/>
            <person name="Chen E.C.H."/>
            <person name="De La Providencia I."/>
            <person name="Hainaut M."/>
            <person name="Kuo A."/>
            <person name="Kohler A."/>
            <person name="Murat C."/>
            <person name="Tang N."/>
            <person name="Roy S."/>
            <person name="Loubradou J."/>
            <person name="Henrissat B."/>
            <person name="Grigoriev I.V."/>
            <person name="Corradi N."/>
            <person name="Roux C."/>
            <person name="Martin F.M."/>
        </authorList>
    </citation>
    <scope>NUCLEOTIDE SEQUENCE [LARGE SCALE GENOMIC DNA]</scope>
    <source>
        <strain evidence="2 3">DAOM 227022</strain>
    </source>
</reference>
<evidence type="ECO:0008006" key="4">
    <source>
        <dbReference type="Google" id="ProtNLM"/>
    </source>
</evidence>
<proteinExistence type="predicted"/>
<feature type="region of interest" description="Disordered" evidence="1">
    <location>
        <begin position="1"/>
        <end position="21"/>
    </location>
</feature>